<name>A0A162K8P9_9PROT</name>
<dbReference type="RefSeq" id="WP_062767729.1">
    <property type="nucleotide sequence ID" value="NZ_CP121045.1"/>
</dbReference>
<dbReference type="SUPFAM" id="SSF55136">
    <property type="entry name" value="Probable bacterial effector-binding domain"/>
    <property type="match status" value="1"/>
</dbReference>
<proteinExistence type="predicted"/>
<evidence type="ECO:0008006" key="3">
    <source>
        <dbReference type="Google" id="ProtNLM"/>
    </source>
</evidence>
<comment type="caution">
    <text evidence="1">The sequence shown here is derived from an EMBL/GenBank/DDBJ whole genome shotgun (WGS) entry which is preliminary data.</text>
</comment>
<gene>
    <name evidence="1" type="ORF">AUP44_12145</name>
</gene>
<protein>
    <recommendedName>
        <fullName evidence="3">AraC family transcriptional regulator</fullName>
    </recommendedName>
</protein>
<dbReference type="InterPro" id="IPR011256">
    <property type="entry name" value="Reg_factor_effector_dom_sf"/>
</dbReference>
<dbReference type="EMBL" id="LPZR01000194">
    <property type="protein sequence ID" value="KYO50702.1"/>
    <property type="molecule type" value="Genomic_DNA"/>
</dbReference>
<sequence>MTDIATPPPGFSRRRSGGFAVTGLAAIVSNDDPNAIGALWGRWFAERPLEGQPCADAATYAVYDRYQGDHSAPFRLTIGRVLVPGLAVPDGLIRIDLAAADFLVLRTAGSQPAALAAGWARIWQTLPDRAFRADFDRWPDAEPNRADIHVELRA</sequence>
<dbReference type="OrthoDB" id="3173400at2"/>
<dbReference type="Gene3D" id="3.20.80.10">
    <property type="entry name" value="Regulatory factor, effector binding domain"/>
    <property type="match status" value="1"/>
</dbReference>
<reference evidence="1 2" key="1">
    <citation type="submission" date="2015-12" db="EMBL/GenBank/DDBJ databases">
        <title>Genome sequence of Tistrella mobilis MCCC 1A02139.</title>
        <authorList>
            <person name="Lu L."/>
            <person name="Lai Q."/>
            <person name="Shao Z."/>
            <person name="Qian P."/>
        </authorList>
    </citation>
    <scope>NUCLEOTIDE SEQUENCE [LARGE SCALE GENOMIC DNA]</scope>
    <source>
        <strain evidence="1 2">MCCC 1A02139</strain>
    </source>
</reference>
<evidence type="ECO:0000313" key="1">
    <source>
        <dbReference type="EMBL" id="KYO50702.1"/>
    </source>
</evidence>
<dbReference type="Proteomes" id="UP000075787">
    <property type="component" value="Unassembled WGS sequence"/>
</dbReference>
<accession>A0A162K8P9</accession>
<organism evidence="1 2">
    <name type="scientific">Tistrella mobilis</name>
    <dbReference type="NCBI Taxonomy" id="171437"/>
    <lineage>
        <taxon>Bacteria</taxon>
        <taxon>Pseudomonadati</taxon>
        <taxon>Pseudomonadota</taxon>
        <taxon>Alphaproteobacteria</taxon>
        <taxon>Geminicoccales</taxon>
        <taxon>Geminicoccaceae</taxon>
        <taxon>Tistrella</taxon>
    </lineage>
</organism>
<dbReference type="GeneID" id="97241860"/>
<dbReference type="AlphaFoldDB" id="A0A162K8P9"/>
<evidence type="ECO:0000313" key="2">
    <source>
        <dbReference type="Proteomes" id="UP000075787"/>
    </source>
</evidence>